<keyword evidence="3" id="KW-1185">Reference proteome</keyword>
<dbReference type="InterPro" id="IPR041588">
    <property type="entry name" value="Integrase_H2C2"/>
</dbReference>
<sequence length="383" mass="44242">MIAIFQDMLKTSMEVFMDDFSVFGDSFDSCLTNLEKMLIQCKQAHLVLNWEKCHFMVTEGIMLGHKASSAGLEFDKAKIDFDIEIKNKKGAKNVAPDHLSRLENPHLEELRDDDIDDNFPDKTLMNVSSTEEDKIPWFADFANYLVGKILRKGLTYAQRCKFFSKLKHYLWDEPYLFKMCPDDMIQRGVYEAETQKILDECHHGLTGGHYGPSTIAKKVFNACFYWPTIFKEAHTLVQKCDACQRSGPFPKSHKFEYILVAIEYVSKWAEAEALPTNDARVVINFLKKLFFRFCILKALISDRGTNKQADNQRNSPHVRTRKNDAIPFMAPFLANYRETMPWVAEKPFIYSVVENACNEAKLYDLDETDEGIVKGNFLNVKRI</sequence>
<comment type="caution">
    <text evidence="2">The sequence shown here is derived from an EMBL/GenBank/DDBJ whole genome shotgun (WGS) entry which is preliminary data.</text>
</comment>
<keyword evidence="2" id="KW-0548">Nucleotidyltransferase</keyword>
<keyword evidence="2" id="KW-0695">RNA-directed DNA polymerase</keyword>
<evidence type="ECO:0000313" key="3">
    <source>
        <dbReference type="Proteomes" id="UP001151760"/>
    </source>
</evidence>
<reference evidence="2" key="2">
    <citation type="submission" date="2022-01" db="EMBL/GenBank/DDBJ databases">
        <authorList>
            <person name="Yamashiro T."/>
            <person name="Shiraishi A."/>
            <person name="Satake H."/>
            <person name="Nakayama K."/>
        </authorList>
    </citation>
    <scope>NUCLEOTIDE SEQUENCE</scope>
</reference>
<dbReference type="SUPFAM" id="SSF56672">
    <property type="entry name" value="DNA/RNA polymerases"/>
    <property type="match status" value="1"/>
</dbReference>
<reference evidence="2" key="1">
    <citation type="journal article" date="2022" name="Int. J. Mol. Sci.">
        <title>Draft Genome of Tanacetum Coccineum: Genomic Comparison of Closely Related Tanacetum-Family Plants.</title>
        <authorList>
            <person name="Yamashiro T."/>
            <person name="Shiraishi A."/>
            <person name="Nakayama K."/>
            <person name="Satake H."/>
        </authorList>
    </citation>
    <scope>NUCLEOTIDE SEQUENCE</scope>
</reference>
<dbReference type="InterPro" id="IPR036397">
    <property type="entry name" value="RNaseH_sf"/>
</dbReference>
<dbReference type="Pfam" id="PF17921">
    <property type="entry name" value="Integrase_H2C2"/>
    <property type="match status" value="1"/>
</dbReference>
<keyword evidence="2" id="KW-0808">Transferase</keyword>
<dbReference type="Gene3D" id="1.10.340.70">
    <property type="match status" value="1"/>
</dbReference>
<gene>
    <name evidence="2" type="ORF">Tco_0841979</name>
</gene>
<name>A0ABQ5B070_9ASTR</name>
<dbReference type="InterPro" id="IPR043128">
    <property type="entry name" value="Rev_trsase/Diguanyl_cyclase"/>
</dbReference>
<dbReference type="InterPro" id="IPR043502">
    <property type="entry name" value="DNA/RNA_pol_sf"/>
</dbReference>
<dbReference type="SUPFAM" id="SSF53098">
    <property type="entry name" value="Ribonuclease H-like"/>
    <property type="match status" value="1"/>
</dbReference>
<proteinExistence type="predicted"/>
<dbReference type="Gene3D" id="3.30.420.10">
    <property type="entry name" value="Ribonuclease H-like superfamily/Ribonuclease H"/>
    <property type="match status" value="1"/>
</dbReference>
<dbReference type="Gene3D" id="3.30.70.270">
    <property type="match status" value="1"/>
</dbReference>
<protein>
    <submittedName>
        <fullName evidence="2">Reverse transcriptase domain-containing protein</fullName>
    </submittedName>
</protein>
<dbReference type="Proteomes" id="UP001151760">
    <property type="component" value="Unassembled WGS sequence"/>
</dbReference>
<dbReference type="InterPro" id="IPR012337">
    <property type="entry name" value="RNaseH-like_sf"/>
</dbReference>
<dbReference type="InterPro" id="IPR052160">
    <property type="entry name" value="Gypsy_RT_Integrase-like"/>
</dbReference>
<dbReference type="PANTHER" id="PTHR47266">
    <property type="entry name" value="ENDONUCLEASE-RELATED"/>
    <property type="match status" value="1"/>
</dbReference>
<dbReference type="EMBL" id="BQNB010012756">
    <property type="protein sequence ID" value="GJT07517.1"/>
    <property type="molecule type" value="Genomic_DNA"/>
</dbReference>
<feature type="domain" description="Integrase zinc-binding" evidence="1">
    <location>
        <begin position="191"/>
        <end position="246"/>
    </location>
</feature>
<organism evidence="2 3">
    <name type="scientific">Tanacetum coccineum</name>
    <dbReference type="NCBI Taxonomy" id="301880"/>
    <lineage>
        <taxon>Eukaryota</taxon>
        <taxon>Viridiplantae</taxon>
        <taxon>Streptophyta</taxon>
        <taxon>Embryophyta</taxon>
        <taxon>Tracheophyta</taxon>
        <taxon>Spermatophyta</taxon>
        <taxon>Magnoliopsida</taxon>
        <taxon>eudicotyledons</taxon>
        <taxon>Gunneridae</taxon>
        <taxon>Pentapetalae</taxon>
        <taxon>asterids</taxon>
        <taxon>campanulids</taxon>
        <taxon>Asterales</taxon>
        <taxon>Asteraceae</taxon>
        <taxon>Asteroideae</taxon>
        <taxon>Anthemideae</taxon>
        <taxon>Anthemidinae</taxon>
        <taxon>Tanacetum</taxon>
    </lineage>
</organism>
<dbReference type="GO" id="GO:0003964">
    <property type="term" value="F:RNA-directed DNA polymerase activity"/>
    <property type="evidence" value="ECO:0007669"/>
    <property type="project" value="UniProtKB-KW"/>
</dbReference>
<accession>A0ABQ5B070</accession>
<evidence type="ECO:0000313" key="2">
    <source>
        <dbReference type="EMBL" id="GJT07517.1"/>
    </source>
</evidence>
<evidence type="ECO:0000259" key="1">
    <source>
        <dbReference type="Pfam" id="PF17921"/>
    </source>
</evidence>